<dbReference type="InterPro" id="IPR012340">
    <property type="entry name" value="NA-bd_OB-fold"/>
</dbReference>
<dbReference type="Gene3D" id="2.40.50.140">
    <property type="entry name" value="Nucleic acid-binding proteins"/>
    <property type="match status" value="1"/>
</dbReference>
<evidence type="ECO:0000256" key="2">
    <source>
        <dbReference type="ARBA" id="ARBA00022723"/>
    </source>
</evidence>
<dbReference type="SMART" id="SM00316">
    <property type="entry name" value="S1"/>
    <property type="match status" value="1"/>
</dbReference>
<keyword evidence="4" id="KW-0460">Magnesium</keyword>
<keyword evidence="2" id="KW-0479">Metal-binding</keyword>
<feature type="domain" description="S1 motif" evidence="6">
    <location>
        <begin position="80"/>
        <end position="155"/>
    </location>
</feature>
<dbReference type="CDD" id="cd04453">
    <property type="entry name" value="S1_RNase_E"/>
    <property type="match status" value="1"/>
</dbReference>
<evidence type="ECO:0000256" key="1">
    <source>
        <dbReference type="ARBA" id="ARBA00001946"/>
    </source>
</evidence>
<keyword evidence="3" id="KW-0378">Hydrolase</keyword>
<accession>A0ABX7B2L0</accession>
<evidence type="ECO:0000256" key="5">
    <source>
        <dbReference type="ARBA" id="ARBA00022884"/>
    </source>
</evidence>
<dbReference type="SUPFAM" id="SSF50249">
    <property type="entry name" value="Nucleic acid-binding proteins"/>
    <property type="match status" value="1"/>
</dbReference>
<dbReference type="PANTHER" id="PTHR30001">
    <property type="entry name" value="RIBONUCLEASE"/>
    <property type="match status" value="1"/>
</dbReference>
<sequence>MDRRLLQQCRRTAAVRGFQHAARRGLRSRLVQPRSHVTGPSRGVEILIDRAGPLLRAAVVENGRLTDLHIDSADRPSRLGEIVLGRVDRIVTALNGAFVDIGGVAGLLNNADLRTAAPTSRKAARAGTALRTGQPVLVQVKAEPGGGKGPSLTMDVTLPGRFLVMTPFKPGISISRRLAQGDARGQLSQLVSEITGGLGGGWIVRGSALGAASETLAAEAEGLAVAWRAVERQGSATPPATLRQGPSAAIRAVIENGGRPVAGITVSEPSLRDELAAWAPDMAPLIRTEPDALFDRYDLEGELIRLTERQVPLPGGGSLVIDRTEALTVIDVNGGERPNALATNLDAVAEIARQLRLRNVGGIVIVDFINMASRADAERVLDGLTRATADDPASVNVYGMSKLGLVELTRARRGPPLADLTGR</sequence>
<gene>
    <name evidence="7" type="ORF">IGS68_14980</name>
</gene>
<dbReference type="InterPro" id="IPR003029">
    <property type="entry name" value="S1_domain"/>
</dbReference>
<evidence type="ECO:0000259" key="6">
    <source>
        <dbReference type="PROSITE" id="PS50126"/>
    </source>
</evidence>
<dbReference type="EMBL" id="CP067420">
    <property type="protein sequence ID" value="QQP87420.1"/>
    <property type="molecule type" value="Genomic_DNA"/>
</dbReference>
<name>A0ABX7B2L0_9PROT</name>
<protein>
    <submittedName>
        <fullName evidence="7">Ribonuclease E/G</fullName>
    </submittedName>
</protein>
<dbReference type="InterPro" id="IPR019307">
    <property type="entry name" value="RNA-bd_AU-1/RNase_E/G"/>
</dbReference>
<dbReference type="Proteomes" id="UP000595197">
    <property type="component" value="Chromosome"/>
</dbReference>
<proteinExistence type="predicted"/>
<keyword evidence="5" id="KW-0694">RNA-binding</keyword>
<dbReference type="PANTHER" id="PTHR30001:SF0">
    <property type="entry name" value="RIBONUCLEASE G"/>
    <property type="match status" value="1"/>
</dbReference>
<evidence type="ECO:0000313" key="8">
    <source>
        <dbReference type="Proteomes" id="UP000595197"/>
    </source>
</evidence>
<dbReference type="PROSITE" id="PS50126">
    <property type="entry name" value="S1"/>
    <property type="match status" value="1"/>
</dbReference>
<reference evidence="7" key="1">
    <citation type="submission" date="2021-02" db="EMBL/GenBank/DDBJ databases">
        <title>Skermanella TT6 skin isolate.</title>
        <authorList>
            <person name="Lee K."/>
            <person name="Ganzorig M."/>
        </authorList>
    </citation>
    <scope>NUCLEOTIDE SEQUENCE</scope>
    <source>
        <strain evidence="7">TT6</strain>
    </source>
</reference>
<comment type="cofactor">
    <cofactor evidence="1">
        <name>Mg(2+)</name>
        <dbReference type="ChEBI" id="CHEBI:18420"/>
    </cofactor>
</comment>
<dbReference type="Pfam" id="PF10150">
    <property type="entry name" value="RNase_E_G"/>
    <property type="match status" value="1"/>
</dbReference>
<dbReference type="InterPro" id="IPR004659">
    <property type="entry name" value="RNase_E/G"/>
</dbReference>
<keyword evidence="8" id="KW-1185">Reference proteome</keyword>
<organism evidence="7 8">
    <name type="scientific">Skermanella cutis</name>
    <dbReference type="NCBI Taxonomy" id="2775420"/>
    <lineage>
        <taxon>Bacteria</taxon>
        <taxon>Pseudomonadati</taxon>
        <taxon>Pseudomonadota</taxon>
        <taxon>Alphaproteobacteria</taxon>
        <taxon>Rhodospirillales</taxon>
        <taxon>Azospirillaceae</taxon>
        <taxon>Skermanella</taxon>
    </lineage>
</organism>
<evidence type="ECO:0000313" key="7">
    <source>
        <dbReference type="EMBL" id="QQP87420.1"/>
    </source>
</evidence>
<evidence type="ECO:0000256" key="4">
    <source>
        <dbReference type="ARBA" id="ARBA00022842"/>
    </source>
</evidence>
<evidence type="ECO:0000256" key="3">
    <source>
        <dbReference type="ARBA" id="ARBA00022801"/>
    </source>
</evidence>